<dbReference type="Pfam" id="PF00528">
    <property type="entry name" value="BPD_transp_1"/>
    <property type="match status" value="1"/>
</dbReference>
<keyword evidence="5 7" id="KW-1133">Transmembrane helix</keyword>
<evidence type="ECO:0000256" key="6">
    <source>
        <dbReference type="ARBA" id="ARBA00023136"/>
    </source>
</evidence>
<keyword evidence="3" id="KW-1003">Cell membrane</keyword>
<evidence type="ECO:0000256" key="3">
    <source>
        <dbReference type="ARBA" id="ARBA00022475"/>
    </source>
</evidence>
<dbReference type="GO" id="GO:0055085">
    <property type="term" value="P:transmembrane transport"/>
    <property type="evidence" value="ECO:0007669"/>
    <property type="project" value="InterPro"/>
</dbReference>
<evidence type="ECO:0000256" key="2">
    <source>
        <dbReference type="ARBA" id="ARBA00022448"/>
    </source>
</evidence>
<dbReference type="InterPro" id="IPR050901">
    <property type="entry name" value="BP-dep_ABC_trans_perm"/>
</dbReference>
<feature type="transmembrane region" description="Helical" evidence="7">
    <location>
        <begin position="119"/>
        <end position="141"/>
    </location>
</feature>
<dbReference type="AlphaFoldDB" id="A0A9D2E3G9"/>
<accession>A0A9D2E3G9</accession>
<feature type="transmembrane region" description="Helical" evidence="7">
    <location>
        <begin position="254"/>
        <end position="275"/>
    </location>
</feature>
<evidence type="ECO:0000256" key="7">
    <source>
        <dbReference type="RuleBase" id="RU363032"/>
    </source>
</evidence>
<dbReference type="PANTHER" id="PTHR32243:SF24">
    <property type="entry name" value="DIACETYLCHITOBIOSE UPTAKE SYSTEM PERMEASE PROTEIN NGCG"/>
    <property type="match status" value="1"/>
</dbReference>
<proteinExistence type="inferred from homology"/>
<keyword evidence="2 7" id="KW-0813">Transport</keyword>
<dbReference type="PROSITE" id="PS50928">
    <property type="entry name" value="ABC_TM1"/>
    <property type="match status" value="1"/>
</dbReference>
<feature type="transmembrane region" description="Helical" evidence="7">
    <location>
        <begin position="86"/>
        <end position="107"/>
    </location>
</feature>
<evidence type="ECO:0000256" key="1">
    <source>
        <dbReference type="ARBA" id="ARBA00004651"/>
    </source>
</evidence>
<reference evidence="9" key="1">
    <citation type="journal article" date="2021" name="PeerJ">
        <title>Extensive microbial diversity within the chicken gut microbiome revealed by metagenomics and culture.</title>
        <authorList>
            <person name="Gilroy R."/>
            <person name="Ravi A."/>
            <person name="Getino M."/>
            <person name="Pursley I."/>
            <person name="Horton D.L."/>
            <person name="Alikhan N.F."/>
            <person name="Baker D."/>
            <person name="Gharbi K."/>
            <person name="Hall N."/>
            <person name="Watson M."/>
            <person name="Adriaenssens E.M."/>
            <person name="Foster-Nyarko E."/>
            <person name="Jarju S."/>
            <person name="Secka A."/>
            <person name="Antonio M."/>
            <person name="Oren A."/>
            <person name="Chaudhuri R.R."/>
            <person name="La Ragione R."/>
            <person name="Hildebrand F."/>
            <person name="Pallen M.J."/>
        </authorList>
    </citation>
    <scope>NUCLEOTIDE SEQUENCE</scope>
    <source>
        <strain evidence="9">ChiGjej4B4-18154</strain>
    </source>
</reference>
<dbReference type="SUPFAM" id="SSF161098">
    <property type="entry name" value="MetI-like"/>
    <property type="match status" value="1"/>
</dbReference>
<comment type="subcellular location">
    <subcellularLocation>
        <location evidence="1 7">Cell membrane</location>
        <topology evidence="1 7">Multi-pass membrane protein</topology>
    </subcellularLocation>
</comment>
<reference evidence="9" key="2">
    <citation type="submission" date="2021-04" db="EMBL/GenBank/DDBJ databases">
        <authorList>
            <person name="Gilroy R."/>
        </authorList>
    </citation>
    <scope>NUCLEOTIDE SEQUENCE</scope>
    <source>
        <strain evidence="9">ChiGjej4B4-18154</strain>
    </source>
</reference>
<gene>
    <name evidence="9" type="ORF">H9813_02820</name>
</gene>
<evidence type="ECO:0000313" key="9">
    <source>
        <dbReference type="EMBL" id="HIZ30153.1"/>
    </source>
</evidence>
<dbReference type="CDD" id="cd06261">
    <property type="entry name" value="TM_PBP2"/>
    <property type="match status" value="1"/>
</dbReference>
<evidence type="ECO:0000259" key="8">
    <source>
        <dbReference type="PROSITE" id="PS50928"/>
    </source>
</evidence>
<dbReference type="EMBL" id="DXBV01000025">
    <property type="protein sequence ID" value="HIZ30153.1"/>
    <property type="molecule type" value="Genomic_DNA"/>
</dbReference>
<protein>
    <submittedName>
        <fullName evidence="9">Carbohydrate ABC transporter permease</fullName>
    </submittedName>
</protein>
<feature type="domain" description="ABC transmembrane type-1" evidence="8">
    <location>
        <begin position="82"/>
        <end position="275"/>
    </location>
</feature>
<feature type="transmembrane region" description="Helical" evidence="7">
    <location>
        <begin position="21"/>
        <end position="45"/>
    </location>
</feature>
<sequence length="290" mass="32648">MSKKRKAEKYVEPLNVKKEARLLPGYIILVLWVLFEVALLSWIVAASFSTTKEIFSNQMLQSGLHFENYIYSWTKGNMGKYFLNSLIYAGFGVSGALLLSAPCAYALSRFKFFYNKVLTNLLVLFLSIPQIMVVLPLYSIAVKYDLLNKHLTLLVLYICLNVPFCTFFLLNFFATLSHTFEEAAAVDGCTPIKTFFRIMLPLAQPGIITVGIFLFVNIWNEFFVAMIFATSSEVRPLAYGLYSLIQAMSTNGKWAELFASVMIVVVPTFILYLFLSEKIIAGVTGGGIKE</sequence>
<dbReference type="InterPro" id="IPR000515">
    <property type="entry name" value="MetI-like"/>
</dbReference>
<dbReference type="GO" id="GO:0005886">
    <property type="term" value="C:plasma membrane"/>
    <property type="evidence" value="ECO:0007669"/>
    <property type="project" value="UniProtKB-SubCell"/>
</dbReference>
<organism evidence="9 10">
    <name type="scientific">Candidatus Allofournierella merdipullorum</name>
    <dbReference type="NCBI Taxonomy" id="2838595"/>
    <lineage>
        <taxon>Bacteria</taxon>
        <taxon>Bacillati</taxon>
        <taxon>Bacillota</taxon>
        <taxon>Clostridia</taxon>
        <taxon>Eubacteriales</taxon>
        <taxon>Oscillospiraceae</taxon>
        <taxon>Allofournierella</taxon>
    </lineage>
</organism>
<keyword evidence="4 7" id="KW-0812">Transmembrane</keyword>
<dbReference type="Proteomes" id="UP000824035">
    <property type="component" value="Unassembled WGS sequence"/>
</dbReference>
<evidence type="ECO:0000256" key="5">
    <source>
        <dbReference type="ARBA" id="ARBA00022989"/>
    </source>
</evidence>
<feature type="transmembrane region" description="Helical" evidence="7">
    <location>
        <begin position="153"/>
        <end position="174"/>
    </location>
</feature>
<dbReference type="Gene3D" id="1.10.3720.10">
    <property type="entry name" value="MetI-like"/>
    <property type="match status" value="1"/>
</dbReference>
<evidence type="ECO:0000256" key="4">
    <source>
        <dbReference type="ARBA" id="ARBA00022692"/>
    </source>
</evidence>
<name>A0A9D2E3G9_9FIRM</name>
<feature type="transmembrane region" description="Helical" evidence="7">
    <location>
        <begin position="195"/>
        <end position="216"/>
    </location>
</feature>
<comment type="caution">
    <text evidence="9">The sequence shown here is derived from an EMBL/GenBank/DDBJ whole genome shotgun (WGS) entry which is preliminary data.</text>
</comment>
<dbReference type="PANTHER" id="PTHR32243">
    <property type="entry name" value="MALTOSE TRANSPORT SYSTEM PERMEASE-RELATED"/>
    <property type="match status" value="1"/>
</dbReference>
<dbReference type="InterPro" id="IPR035906">
    <property type="entry name" value="MetI-like_sf"/>
</dbReference>
<keyword evidence="6 7" id="KW-0472">Membrane</keyword>
<comment type="similarity">
    <text evidence="7">Belongs to the binding-protein-dependent transport system permease family.</text>
</comment>
<evidence type="ECO:0000313" key="10">
    <source>
        <dbReference type="Proteomes" id="UP000824035"/>
    </source>
</evidence>